<dbReference type="GO" id="GO:0008967">
    <property type="term" value="F:phosphoglycolate phosphatase activity"/>
    <property type="evidence" value="ECO:0007669"/>
    <property type="project" value="UniProtKB-UniRule"/>
</dbReference>
<evidence type="ECO:0000256" key="3">
    <source>
        <dbReference type="ARBA" id="ARBA00004818"/>
    </source>
</evidence>
<feature type="binding site" evidence="10">
    <location>
        <position position="15"/>
    </location>
    <ligand>
        <name>Mg(2+)</name>
        <dbReference type="ChEBI" id="CHEBI:18420"/>
    </ligand>
</feature>
<dbReference type="InterPro" id="IPR036412">
    <property type="entry name" value="HAD-like_sf"/>
</dbReference>
<evidence type="ECO:0000313" key="11">
    <source>
        <dbReference type="EMBL" id="ALL12915.1"/>
    </source>
</evidence>
<dbReference type="Proteomes" id="UP000056905">
    <property type="component" value="Chromosome"/>
</dbReference>
<dbReference type="EMBL" id="CP013002">
    <property type="protein sequence ID" value="ALL12915.1"/>
    <property type="molecule type" value="Genomic_DNA"/>
</dbReference>
<proteinExistence type="inferred from homology"/>
<dbReference type="InterPro" id="IPR023198">
    <property type="entry name" value="PGP-like_dom2"/>
</dbReference>
<dbReference type="AlphaFoldDB" id="A0A0P0NYY7"/>
<feature type="binding site" evidence="10">
    <location>
        <position position="177"/>
    </location>
    <ligand>
        <name>Mg(2+)</name>
        <dbReference type="ChEBI" id="CHEBI:18420"/>
    </ligand>
</feature>
<organism evidence="11 12">
    <name type="scientific">Caulobacter henricii</name>
    <dbReference type="NCBI Taxonomy" id="69395"/>
    <lineage>
        <taxon>Bacteria</taxon>
        <taxon>Pseudomonadati</taxon>
        <taxon>Pseudomonadota</taxon>
        <taxon>Alphaproteobacteria</taxon>
        <taxon>Caulobacterales</taxon>
        <taxon>Caulobacteraceae</taxon>
        <taxon>Caulobacter</taxon>
    </lineage>
</organism>
<evidence type="ECO:0000256" key="8">
    <source>
        <dbReference type="ARBA" id="ARBA00022842"/>
    </source>
</evidence>
<comment type="similarity">
    <text evidence="4 10">Belongs to the HAD-like hydrolase superfamily. CbbY/CbbZ/Gph/YieH family.</text>
</comment>
<accession>A0A0P0NYY7</accession>
<keyword evidence="9 10" id="KW-0119">Carbohydrate metabolism</keyword>
<dbReference type="GO" id="GO:0046295">
    <property type="term" value="P:glycolate biosynthetic process"/>
    <property type="evidence" value="ECO:0007669"/>
    <property type="project" value="UniProtKB-UniRule"/>
</dbReference>
<comment type="function">
    <text evidence="10">Specifically catalyzes the dephosphorylation of 2-phosphoglycolate. Is involved in the dissimilation of the intracellular 2-phosphoglycolate formed during the DNA repair of 3'-phosphoglycolate ends, a major class of DNA lesions induced by oxidative stress.</text>
</comment>
<protein>
    <recommendedName>
        <fullName evidence="5 10">Phosphoglycolate phosphatase</fullName>
        <shortName evidence="10">PGP</shortName>
        <shortName evidence="10">PGPase</shortName>
        <ecNumber evidence="5 10">3.1.3.18</ecNumber>
    </recommendedName>
</protein>
<comment type="pathway">
    <text evidence="3 10">Organic acid metabolism; glycolate biosynthesis; glycolate from 2-phosphoglycolate: step 1/1.</text>
</comment>
<evidence type="ECO:0000256" key="5">
    <source>
        <dbReference type="ARBA" id="ARBA00013078"/>
    </source>
</evidence>
<gene>
    <name evidence="11" type="ORF">AQ619_05865</name>
</gene>
<dbReference type="PANTHER" id="PTHR43434:SF1">
    <property type="entry name" value="PHOSPHOGLYCOLATE PHOSPHATASE"/>
    <property type="match status" value="1"/>
</dbReference>
<dbReference type="GO" id="GO:0046872">
    <property type="term" value="F:metal ion binding"/>
    <property type="evidence" value="ECO:0007669"/>
    <property type="project" value="UniProtKB-KW"/>
</dbReference>
<dbReference type="OrthoDB" id="9793014at2"/>
<dbReference type="KEGG" id="chq:AQ619_05865"/>
<comment type="cofactor">
    <cofactor evidence="2 10">
        <name>Mg(2+)</name>
        <dbReference type="ChEBI" id="CHEBI:18420"/>
    </cofactor>
</comment>
<evidence type="ECO:0000256" key="4">
    <source>
        <dbReference type="ARBA" id="ARBA00006171"/>
    </source>
</evidence>
<comment type="catalytic activity">
    <reaction evidence="1 10">
        <text>2-phosphoglycolate + H2O = glycolate + phosphate</text>
        <dbReference type="Rhea" id="RHEA:14369"/>
        <dbReference type="ChEBI" id="CHEBI:15377"/>
        <dbReference type="ChEBI" id="CHEBI:29805"/>
        <dbReference type="ChEBI" id="CHEBI:43474"/>
        <dbReference type="ChEBI" id="CHEBI:58033"/>
        <dbReference type="EC" id="3.1.3.18"/>
    </reaction>
</comment>
<feature type="active site" description="Nucleophile" evidence="10">
    <location>
        <position position="15"/>
    </location>
</feature>
<dbReference type="EC" id="3.1.3.18" evidence="5 10"/>
<evidence type="ECO:0000313" key="12">
    <source>
        <dbReference type="Proteomes" id="UP000056905"/>
    </source>
</evidence>
<dbReference type="SFLD" id="SFLDG01129">
    <property type="entry name" value="C1.5:_HAD__Beta-PGM__Phosphata"/>
    <property type="match status" value="1"/>
</dbReference>
<reference evidence="11 12" key="1">
    <citation type="submission" date="2015-10" db="EMBL/GenBank/DDBJ databases">
        <title>Conservation of the essential genome among Caulobacter and Brevundimonas species.</title>
        <authorList>
            <person name="Scott D."/>
            <person name="Ely B."/>
        </authorList>
    </citation>
    <scope>NUCLEOTIDE SEQUENCE [LARGE SCALE GENOMIC DNA]</scope>
    <source>
        <strain evidence="11 12">CB4</strain>
    </source>
</reference>
<dbReference type="Pfam" id="PF00702">
    <property type="entry name" value="Hydrolase"/>
    <property type="match status" value="1"/>
</dbReference>
<dbReference type="HAMAP" id="MF_00495">
    <property type="entry name" value="GPH_hydrolase_bact"/>
    <property type="match status" value="1"/>
</dbReference>
<keyword evidence="6 10" id="KW-0479">Metal-binding</keyword>
<dbReference type="SUPFAM" id="SSF56784">
    <property type="entry name" value="HAD-like"/>
    <property type="match status" value="1"/>
</dbReference>
<keyword evidence="8 10" id="KW-0460">Magnesium</keyword>
<dbReference type="NCBIfam" id="TIGR01549">
    <property type="entry name" value="HAD-SF-IA-v1"/>
    <property type="match status" value="1"/>
</dbReference>
<dbReference type="InterPro" id="IPR023214">
    <property type="entry name" value="HAD_sf"/>
</dbReference>
<dbReference type="GO" id="GO:0005829">
    <property type="term" value="C:cytosol"/>
    <property type="evidence" value="ECO:0007669"/>
    <property type="project" value="TreeGrafter"/>
</dbReference>
<dbReference type="UniPathway" id="UPA00865">
    <property type="reaction ID" value="UER00834"/>
</dbReference>
<dbReference type="PRINTS" id="PR00413">
    <property type="entry name" value="HADHALOGNASE"/>
</dbReference>
<dbReference type="GO" id="GO:0005975">
    <property type="term" value="P:carbohydrate metabolic process"/>
    <property type="evidence" value="ECO:0007669"/>
    <property type="project" value="InterPro"/>
</dbReference>
<dbReference type="PANTHER" id="PTHR43434">
    <property type="entry name" value="PHOSPHOGLYCOLATE PHOSPHATASE"/>
    <property type="match status" value="1"/>
</dbReference>
<feature type="binding site" evidence="10">
    <location>
        <position position="17"/>
    </location>
    <ligand>
        <name>Mg(2+)</name>
        <dbReference type="ChEBI" id="CHEBI:18420"/>
    </ligand>
</feature>
<evidence type="ECO:0000256" key="2">
    <source>
        <dbReference type="ARBA" id="ARBA00001946"/>
    </source>
</evidence>
<dbReference type="RefSeq" id="WP_062145399.1">
    <property type="nucleotide sequence ID" value="NZ_CP013002.1"/>
</dbReference>
<evidence type="ECO:0000256" key="6">
    <source>
        <dbReference type="ARBA" id="ARBA00022723"/>
    </source>
</evidence>
<evidence type="ECO:0000256" key="10">
    <source>
        <dbReference type="HAMAP-Rule" id="MF_00495"/>
    </source>
</evidence>
<keyword evidence="7 10" id="KW-0378">Hydrolase</keyword>
<dbReference type="InterPro" id="IPR050155">
    <property type="entry name" value="HAD-like_hydrolase_sf"/>
</dbReference>
<dbReference type="InterPro" id="IPR037512">
    <property type="entry name" value="PGPase_prok"/>
</dbReference>
<name>A0A0P0NYY7_9CAUL</name>
<dbReference type="GO" id="GO:0006281">
    <property type="term" value="P:DNA repair"/>
    <property type="evidence" value="ECO:0007669"/>
    <property type="project" value="TreeGrafter"/>
</dbReference>
<dbReference type="Gene3D" id="3.40.50.1000">
    <property type="entry name" value="HAD superfamily/HAD-like"/>
    <property type="match status" value="1"/>
</dbReference>
<dbReference type="Gene3D" id="1.10.150.240">
    <property type="entry name" value="Putative phosphatase, domain 2"/>
    <property type="match status" value="1"/>
</dbReference>
<dbReference type="InterPro" id="IPR006439">
    <property type="entry name" value="HAD-SF_hydro_IA"/>
</dbReference>
<sequence>MHDLQALNGTTIAFDLDGTLVDTAPDLVGALNTILAEEGLPPLPFDAVRLMVGRGARALLERGFAAAGQPLDAESAPKLVQRFIAVYLDRIALESAPFPGVVEVLGQLRGAGARLVVCTNKLTKLSIALLDALDLTSAFDAVIGADLSPAAKPDPIHVLTAIKAVGGDPRRAVMVGDSINDALAADRAQVPALLVSFGYTEEPVETLGGDRIIHSFFDVPQACIALLASCPRPNAGL</sequence>
<keyword evidence="12" id="KW-1185">Reference proteome</keyword>
<dbReference type="SFLD" id="SFLDS00003">
    <property type="entry name" value="Haloacid_Dehalogenase"/>
    <property type="match status" value="1"/>
</dbReference>
<dbReference type="STRING" id="69395.AQ619_05865"/>
<evidence type="ECO:0000256" key="7">
    <source>
        <dbReference type="ARBA" id="ARBA00022801"/>
    </source>
</evidence>
<evidence type="ECO:0000256" key="9">
    <source>
        <dbReference type="ARBA" id="ARBA00023277"/>
    </source>
</evidence>
<evidence type="ECO:0000256" key="1">
    <source>
        <dbReference type="ARBA" id="ARBA00000830"/>
    </source>
</evidence>